<dbReference type="EMBL" id="CP065686">
    <property type="protein sequence ID" value="QPS45669.1"/>
    <property type="molecule type" value="Genomic_DNA"/>
</dbReference>
<accession>A0A7T2U575</accession>
<dbReference type="Proteomes" id="UP000594943">
    <property type="component" value="Chromosome 1"/>
</dbReference>
<name>A0A7T2U575_9BURK</name>
<organism evidence="1 2">
    <name type="scientific">Burkholderia humptydooensis</name>
    <dbReference type="NCBI Taxonomy" id="430531"/>
    <lineage>
        <taxon>Bacteria</taxon>
        <taxon>Pseudomonadati</taxon>
        <taxon>Pseudomonadota</taxon>
        <taxon>Betaproteobacteria</taxon>
        <taxon>Burkholderiales</taxon>
        <taxon>Burkholderiaceae</taxon>
        <taxon>Burkholderia</taxon>
        <taxon>pseudomallei group</taxon>
    </lineage>
</organism>
<gene>
    <name evidence="1" type="ORF">I6G56_19620</name>
</gene>
<proteinExistence type="predicted"/>
<evidence type="ECO:0000313" key="1">
    <source>
        <dbReference type="EMBL" id="QPS45669.1"/>
    </source>
</evidence>
<evidence type="ECO:0000313" key="2">
    <source>
        <dbReference type="Proteomes" id="UP000594943"/>
    </source>
</evidence>
<dbReference type="RefSeq" id="WP_006023845.1">
    <property type="nucleotide sequence ID" value="NZ_CP013380.1"/>
</dbReference>
<dbReference type="KEGG" id="bhg:I6G56_19620"/>
<protein>
    <submittedName>
        <fullName evidence="1">Uncharacterized protein</fullName>
    </submittedName>
</protein>
<reference evidence="1 2" key="1">
    <citation type="submission" date="2020-12" db="EMBL/GenBank/DDBJ databases">
        <title>FDA dAtabase for Regulatory Grade micrObial Sequences (FDA-ARGOS): Supporting development and validation of Infectious Disease Dx tests.</title>
        <authorList>
            <person name="Nelson B."/>
            <person name="Plummer A."/>
            <person name="Tallon L."/>
            <person name="Sadzewicz L."/>
            <person name="Zhao X."/>
            <person name="Boylan J."/>
            <person name="Ott S."/>
            <person name="Bowen H."/>
            <person name="Vavikolanu K."/>
            <person name="Mehta A."/>
            <person name="Aluvathingal J."/>
            <person name="Nadendla S."/>
            <person name="Myers T."/>
            <person name="Yan Y."/>
            <person name="Sichtig H."/>
        </authorList>
    </citation>
    <scope>NUCLEOTIDE SEQUENCE [LARGE SCALE GENOMIC DNA]</scope>
    <source>
        <strain evidence="1 2">FDAARGOS_899</strain>
    </source>
</reference>
<sequence>MFRFSVHASIKQGFMQAARYSRDCGVFVTMRGQADSANRRTLMDRTTNQKIEEQK</sequence>
<dbReference type="AlphaFoldDB" id="A0A7T2U575"/>